<protein>
    <submittedName>
        <fullName evidence="6">TetR/AcrR family transcriptional regulator</fullName>
    </submittedName>
</protein>
<dbReference type="RefSeq" id="WP_386188100.1">
    <property type="nucleotide sequence ID" value="NZ_JBHSBC010000003.1"/>
</dbReference>
<proteinExistence type="predicted"/>
<dbReference type="Pfam" id="PF13305">
    <property type="entry name" value="TetR_C_33"/>
    <property type="match status" value="1"/>
</dbReference>
<keyword evidence="3" id="KW-0804">Transcription</keyword>
<dbReference type="InterPro" id="IPR025996">
    <property type="entry name" value="MT1864/Rv1816-like_C"/>
</dbReference>
<dbReference type="Proteomes" id="UP001595698">
    <property type="component" value="Unassembled WGS sequence"/>
</dbReference>
<evidence type="ECO:0000313" key="7">
    <source>
        <dbReference type="Proteomes" id="UP001595698"/>
    </source>
</evidence>
<dbReference type="PANTHER" id="PTHR30055:SF220">
    <property type="entry name" value="TETR-FAMILY REGULATORY PROTEIN"/>
    <property type="match status" value="1"/>
</dbReference>
<keyword evidence="1" id="KW-0805">Transcription regulation</keyword>
<dbReference type="PROSITE" id="PS50977">
    <property type="entry name" value="HTH_TETR_2"/>
    <property type="match status" value="1"/>
</dbReference>
<reference evidence="7" key="1">
    <citation type="journal article" date="2019" name="Int. J. Syst. Evol. Microbiol.">
        <title>The Global Catalogue of Microorganisms (GCM) 10K type strain sequencing project: providing services to taxonomists for standard genome sequencing and annotation.</title>
        <authorList>
            <consortium name="The Broad Institute Genomics Platform"/>
            <consortium name="The Broad Institute Genome Sequencing Center for Infectious Disease"/>
            <person name="Wu L."/>
            <person name="Ma J."/>
        </authorList>
    </citation>
    <scope>NUCLEOTIDE SEQUENCE [LARGE SCALE GENOMIC DNA]</scope>
    <source>
        <strain evidence="7">TBRC 7912</strain>
    </source>
</reference>
<dbReference type="InterPro" id="IPR050109">
    <property type="entry name" value="HTH-type_TetR-like_transc_reg"/>
</dbReference>
<name>A0ABV8EW39_9ACTN</name>
<comment type="caution">
    <text evidence="6">The sequence shown here is derived from an EMBL/GenBank/DDBJ whole genome shotgun (WGS) entry which is preliminary data.</text>
</comment>
<evidence type="ECO:0000313" key="6">
    <source>
        <dbReference type="EMBL" id="MFC3979390.1"/>
    </source>
</evidence>
<gene>
    <name evidence="6" type="ORF">ACFOYY_04605</name>
</gene>
<dbReference type="InterPro" id="IPR001647">
    <property type="entry name" value="HTH_TetR"/>
</dbReference>
<organism evidence="6 7">
    <name type="scientific">Streptosporangium jomthongense</name>
    <dbReference type="NCBI Taxonomy" id="1193683"/>
    <lineage>
        <taxon>Bacteria</taxon>
        <taxon>Bacillati</taxon>
        <taxon>Actinomycetota</taxon>
        <taxon>Actinomycetes</taxon>
        <taxon>Streptosporangiales</taxon>
        <taxon>Streptosporangiaceae</taxon>
        <taxon>Streptosporangium</taxon>
    </lineage>
</organism>
<dbReference type="Gene3D" id="1.10.357.10">
    <property type="entry name" value="Tetracycline Repressor, domain 2"/>
    <property type="match status" value="1"/>
</dbReference>
<dbReference type="Pfam" id="PF00440">
    <property type="entry name" value="TetR_N"/>
    <property type="match status" value="1"/>
</dbReference>
<keyword evidence="7" id="KW-1185">Reference proteome</keyword>
<keyword evidence="2 4" id="KW-0238">DNA-binding</keyword>
<evidence type="ECO:0000259" key="5">
    <source>
        <dbReference type="PROSITE" id="PS50977"/>
    </source>
</evidence>
<dbReference type="SUPFAM" id="SSF48498">
    <property type="entry name" value="Tetracyclin repressor-like, C-terminal domain"/>
    <property type="match status" value="1"/>
</dbReference>
<dbReference type="PANTHER" id="PTHR30055">
    <property type="entry name" value="HTH-TYPE TRANSCRIPTIONAL REGULATOR RUTR"/>
    <property type="match status" value="1"/>
</dbReference>
<dbReference type="SUPFAM" id="SSF46689">
    <property type="entry name" value="Homeodomain-like"/>
    <property type="match status" value="1"/>
</dbReference>
<dbReference type="EMBL" id="JBHSBC010000003">
    <property type="protein sequence ID" value="MFC3979390.1"/>
    <property type="molecule type" value="Genomic_DNA"/>
</dbReference>
<dbReference type="InterPro" id="IPR036271">
    <property type="entry name" value="Tet_transcr_reg_TetR-rel_C_sf"/>
</dbReference>
<evidence type="ECO:0000256" key="4">
    <source>
        <dbReference type="PROSITE-ProRule" id="PRU00335"/>
    </source>
</evidence>
<accession>A0ABV8EW39</accession>
<feature type="domain" description="HTH tetR-type" evidence="5">
    <location>
        <begin position="9"/>
        <end position="69"/>
    </location>
</feature>
<evidence type="ECO:0000256" key="1">
    <source>
        <dbReference type="ARBA" id="ARBA00023015"/>
    </source>
</evidence>
<sequence length="192" mass="20907">MSKQSYHHGDLRRALLDAALEAVTKDGPVALSLREIARRADVSHAAPTHHFRNKAGLLTAIAVEGYHLLADELERVRATGGLVEQGVAYVLFATAHPAHFAVMRVPDLLNSRDPDFVAARDRAWHQWLSGTTMPDGSTDWTAAVATWAMMHGLASLLVEGNVQPEPDGDVETLARAVGRHLAPLKPRAPHRD</sequence>
<evidence type="ECO:0000256" key="2">
    <source>
        <dbReference type="ARBA" id="ARBA00023125"/>
    </source>
</evidence>
<dbReference type="InterPro" id="IPR009057">
    <property type="entry name" value="Homeodomain-like_sf"/>
</dbReference>
<feature type="DNA-binding region" description="H-T-H motif" evidence="4">
    <location>
        <begin position="32"/>
        <end position="51"/>
    </location>
</feature>
<evidence type="ECO:0000256" key="3">
    <source>
        <dbReference type="ARBA" id="ARBA00023163"/>
    </source>
</evidence>